<accession>A0ABU7AQK3</accession>
<evidence type="ECO:0000256" key="4">
    <source>
        <dbReference type="ARBA" id="ARBA00022989"/>
    </source>
</evidence>
<dbReference type="Proteomes" id="UP001345963">
    <property type="component" value="Unassembled WGS sequence"/>
</dbReference>
<dbReference type="PANTHER" id="PTHR11616:SF285">
    <property type="entry name" value="TRANSPORTER"/>
    <property type="match status" value="1"/>
</dbReference>
<dbReference type="SUPFAM" id="SSF161070">
    <property type="entry name" value="SNF-like"/>
    <property type="match status" value="1"/>
</dbReference>
<keyword evidence="5 6" id="KW-0472">Membrane</keyword>
<proteinExistence type="predicted"/>
<feature type="non-terminal residue" evidence="7">
    <location>
        <position position="1"/>
    </location>
</feature>
<comment type="caution">
    <text evidence="7">The sequence shown here is derived from an EMBL/GenBank/DDBJ whole genome shotgun (WGS) entry which is preliminary data.</text>
</comment>
<evidence type="ECO:0000256" key="5">
    <source>
        <dbReference type="ARBA" id="ARBA00023136"/>
    </source>
</evidence>
<keyword evidence="2" id="KW-0813">Transport</keyword>
<dbReference type="EMBL" id="JAHUTI010024475">
    <property type="protein sequence ID" value="MED6240497.1"/>
    <property type="molecule type" value="Genomic_DNA"/>
</dbReference>
<sequence>GATVRLVIPHPRLDQWNRNQQDLERMEKEEISDRPNHGGGVFLIPYLILLVLEGMSHLLIEVAIGQHLRKGSMGVWSPYLAGVGIASMLTHCPGHSAPLMKIEQDLQMCASGARGHIDFY</sequence>
<keyword evidence="3 6" id="KW-0812">Transmembrane</keyword>
<comment type="subcellular location">
    <subcellularLocation>
        <location evidence="1">Membrane</location>
        <topology evidence="1">Multi-pass membrane protein</topology>
    </subcellularLocation>
</comment>
<name>A0ABU7AQK3_9TELE</name>
<dbReference type="InterPro" id="IPR000175">
    <property type="entry name" value="Na/ntran_symport"/>
</dbReference>
<evidence type="ECO:0000256" key="6">
    <source>
        <dbReference type="SAM" id="Phobius"/>
    </source>
</evidence>
<evidence type="ECO:0000256" key="2">
    <source>
        <dbReference type="ARBA" id="ARBA00022448"/>
    </source>
</evidence>
<dbReference type="PROSITE" id="PS50267">
    <property type="entry name" value="NA_NEUROTRAN_SYMP_3"/>
    <property type="match status" value="1"/>
</dbReference>
<evidence type="ECO:0000256" key="1">
    <source>
        <dbReference type="ARBA" id="ARBA00004141"/>
    </source>
</evidence>
<protein>
    <submittedName>
        <fullName evidence="7">Uncharacterized protein</fullName>
    </submittedName>
</protein>
<evidence type="ECO:0000313" key="7">
    <source>
        <dbReference type="EMBL" id="MED6240497.1"/>
    </source>
</evidence>
<evidence type="ECO:0000313" key="8">
    <source>
        <dbReference type="Proteomes" id="UP001345963"/>
    </source>
</evidence>
<keyword evidence="8" id="KW-1185">Reference proteome</keyword>
<organism evidence="7 8">
    <name type="scientific">Ataeniobius toweri</name>
    <dbReference type="NCBI Taxonomy" id="208326"/>
    <lineage>
        <taxon>Eukaryota</taxon>
        <taxon>Metazoa</taxon>
        <taxon>Chordata</taxon>
        <taxon>Craniata</taxon>
        <taxon>Vertebrata</taxon>
        <taxon>Euteleostomi</taxon>
        <taxon>Actinopterygii</taxon>
        <taxon>Neopterygii</taxon>
        <taxon>Teleostei</taxon>
        <taxon>Neoteleostei</taxon>
        <taxon>Acanthomorphata</taxon>
        <taxon>Ovalentaria</taxon>
        <taxon>Atherinomorphae</taxon>
        <taxon>Cyprinodontiformes</taxon>
        <taxon>Goodeidae</taxon>
        <taxon>Ataeniobius</taxon>
    </lineage>
</organism>
<dbReference type="PANTHER" id="PTHR11616">
    <property type="entry name" value="SODIUM/CHLORIDE DEPENDENT TRANSPORTER"/>
    <property type="match status" value="1"/>
</dbReference>
<feature type="transmembrane region" description="Helical" evidence="6">
    <location>
        <begin position="43"/>
        <end position="64"/>
    </location>
</feature>
<reference evidence="7 8" key="1">
    <citation type="submission" date="2021-07" db="EMBL/GenBank/DDBJ databases">
        <authorList>
            <person name="Palmer J.M."/>
        </authorList>
    </citation>
    <scope>NUCLEOTIDE SEQUENCE [LARGE SCALE GENOMIC DNA]</scope>
    <source>
        <strain evidence="7 8">AT_MEX2019</strain>
        <tissue evidence="7">Muscle</tissue>
    </source>
</reference>
<gene>
    <name evidence="7" type="ORF">ATANTOWER_022143</name>
</gene>
<dbReference type="InterPro" id="IPR037272">
    <property type="entry name" value="SNS_sf"/>
</dbReference>
<evidence type="ECO:0000256" key="3">
    <source>
        <dbReference type="ARBA" id="ARBA00022692"/>
    </source>
</evidence>
<dbReference type="Pfam" id="PF00209">
    <property type="entry name" value="SNF"/>
    <property type="match status" value="1"/>
</dbReference>
<keyword evidence="4 6" id="KW-1133">Transmembrane helix</keyword>